<feature type="transmembrane region" description="Helical" evidence="7">
    <location>
        <begin position="316"/>
        <end position="341"/>
    </location>
</feature>
<feature type="transmembrane region" description="Helical" evidence="7">
    <location>
        <begin position="69"/>
        <end position="88"/>
    </location>
</feature>
<dbReference type="InterPro" id="IPR038377">
    <property type="entry name" value="Na/Glc_symporter_sf"/>
</dbReference>
<organism evidence="8 9">
    <name type="scientific">Eutypa lata (strain UCR-EL1)</name>
    <name type="common">Grapevine dieback disease fungus</name>
    <name type="synonym">Eutypa armeniacae</name>
    <dbReference type="NCBI Taxonomy" id="1287681"/>
    <lineage>
        <taxon>Eukaryota</taxon>
        <taxon>Fungi</taxon>
        <taxon>Dikarya</taxon>
        <taxon>Ascomycota</taxon>
        <taxon>Pezizomycotina</taxon>
        <taxon>Sordariomycetes</taxon>
        <taxon>Xylariomycetidae</taxon>
        <taxon>Xylariales</taxon>
        <taxon>Diatrypaceae</taxon>
        <taxon>Eutypa</taxon>
    </lineage>
</organism>
<gene>
    <name evidence="8" type="ORF">UCREL1_3294</name>
</gene>
<dbReference type="GO" id="GO:0005886">
    <property type="term" value="C:plasma membrane"/>
    <property type="evidence" value="ECO:0007669"/>
    <property type="project" value="TreeGrafter"/>
</dbReference>
<dbReference type="eggNOG" id="KOG2348">
    <property type="taxonomic scope" value="Eukaryota"/>
</dbReference>
<dbReference type="OMA" id="EYLMADQ"/>
<feature type="transmembrane region" description="Helical" evidence="7">
    <location>
        <begin position="108"/>
        <end position="129"/>
    </location>
</feature>
<protein>
    <submittedName>
        <fullName evidence="8">Putative urea active transporter protein</fullName>
    </submittedName>
</protein>
<evidence type="ECO:0000256" key="6">
    <source>
        <dbReference type="RuleBase" id="RU362091"/>
    </source>
</evidence>
<keyword evidence="5 7" id="KW-0472">Membrane</keyword>
<feature type="transmembrane region" description="Helical" evidence="7">
    <location>
        <begin position="28"/>
        <end position="48"/>
    </location>
</feature>
<proteinExistence type="inferred from homology"/>
<sequence>MEANSVSSRVGHVGKRDGGSVEPPLPQAVGYAVVVGIGFLIAFVMVFVTHILKRTIGEDNKTTEMFMTANRSVGTGLTASAVISSWLWSTAMLGSSLVGYNFGVAGPFWFAAGCSPMIVFFAVLGIAFANMLLGASAAISALTGMHVIAATFLLPVGVILYTFVGGIKATFLTDYFHTFVITIIICFFTIKTFLVPEVGSPGGLYDLIVKAGESFPVAGNQDGSYLTMTSKNAILFGIIHVLANFGLVIMDTGFFAKAFSAAPEAVVPGYIVGGIAYFAIPWCLGTIMSFAALGLEDTARFPTFPNRMSSTEVSNGLVLPYAAVAIAGSGGAAAVLLIIFMAVTSTISAQVIAVSSIITFDIYRQYFNKAATDRDVIRWSHIGVIIFGLFSAAFSTALYYGNVDLGWTLYMLGVLTCPGIFPTVFTILWKKQSKAAAVISPLLGMATGIAVWLGPLPMYGSGYIFGKGFFEAWIIFSIIWVWGTMFVAGFFPIVDGWKQLRAVYRGLRASRHSKGDSSGLDTPQDA</sequence>
<feature type="transmembrane region" description="Helical" evidence="7">
    <location>
        <begin position="270"/>
        <end position="295"/>
    </location>
</feature>
<feature type="transmembrane region" description="Helical" evidence="7">
    <location>
        <begin position="141"/>
        <end position="163"/>
    </location>
</feature>
<dbReference type="Gene3D" id="1.20.1730.10">
    <property type="entry name" value="Sodium/glucose cotransporter"/>
    <property type="match status" value="1"/>
</dbReference>
<dbReference type="Proteomes" id="UP000012174">
    <property type="component" value="Unassembled WGS sequence"/>
</dbReference>
<feature type="transmembrane region" description="Helical" evidence="7">
    <location>
        <begin position="347"/>
        <end position="367"/>
    </location>
</feature>
<feature type="transmembrane region" description="Helical" evidence="7">
    <location>
        <begin position="435"/>
        <end position="453"/>
    </location>
</feature>
<dbReference type="PANTHER" id="PTHR46154">
    <property type="match status" value="1"/>
</dbReference>
<comment type="subcellular location">
    <subcellularLocation>
        <location evidence="1">Membrane</location>
        <topology evidence="1">Multi-pass membrane protein</topology>
    </subcellularLocation>
</comment>
<comment type="similarity">
    <text evidence="2 6">Belongs to the sodium:solute symporter (SSF) (TC 2.A.21) family.</text>
</comment>
<dbReference type="EMBL" id="KB706037">
    <property type="protein sequence ID" value="EMR69682.1"/>
    <property type="molecule type" value="Genomic_DNA"/>
</dbReference>
<dbReference type="GO" id="GO:0015204">
    <property type="term" value="F:urea transmembrane transporter activity"/>
    <property type="evidence" value="ECO:0007669"/>
    <property type="project" value="InterPro"/>
</dbReference>
<evidence type="ECO:0000313" key="8">
    <source>
        <dbReference type="EMBL" id="EMR69682.1"/>
    </source>
</evidence>
<name>M7SZF6_EUTLA</name>
<dbReference type="PANTHER" id="PTHR46154:SF1">
    <property type="entry name" value="ACTIVE TRANSPORTER, PUTATIVE (AFU_ORTHOLOGUE AFUA_1G17570)-RELATED"/>
    <property type="match status" value="1"/>
</dbReference>
<dbReference type="OrthoDB" id="6132759at2759"/>
<keyword evidence="9" id="KW-1185">Reference proteome</keyword>
<dbReference type="STRING" id="1287681.M7SZF6"/>
<dbReference type="InterPro" id="IPR001734">
    <property type="entry name" value="Na/solute_symporter"/>
</dbReference>
<dbReference type="CDD" id="cd11476">
    <property type="entry name" value="SLC5sbd_DUR3"/>
    <property type="match status" value="1"/>
</dbReference>
<evidence type="ECO:0000256" key="1">
    <source>
        <dbReference type="ARBA" id="ARBA00004141"/>
    </source>
</evidence>
<feature type="transmembrane region" description="Helical" evidence="7">
    <location>
        <begin position="379"/>
        <end position="401"/>
    </location>
</feature>
<dbReference type="Pfam" id="PF00474">
    <property type="entry name" value="SSF"/>
    <property type="match status" value="1"/>
</dbReference>
<evidence type="ECO:0000256" key="2">
    <source>
        <dbReference type="ARBA" id="ARBA00006434"/>
    </source>
</evidence>
<evidence type="ECO:0000256" key="7">
    <source>
        <dbReference type="SAM" id="Phobius"/>
    </source>
</evidence>
<evidence type="ECO:0000256" key="4">
    <source>
        <dbReference type="ARBA" id="ARBA00022989"/>
    </source>
</evidence>
<feature type="transmembrane region" description="Helical" evidence="7">
    <location>
        <begin position="473"/>
        <end position="494"/>
    </location>
</feature>
<keyword evidence="3 7" id="KW-0812">Transmembrane</keyword>
<keyword evidence="4 7" id="KW-1133">Transmembrane helix</keyword>
<dbReference type="KEGG" id="ela:UCREL1_3294"/>
<dbReference type="InterPro" id="IPR031155">
    <property type="entry name" value="DUR"/>
</dbReference>
<feature type="transmembrane region" description="Helical" evidence="7">
    <location>
        <begin position="233"/>
        <end position="250"/>
    </location>
</feature>
<dbReference type="PROSITE" id="PS50283">
    <property type="entry name" value="NA_SOLUT_SYMP_3"/>
    <property type="match status" value="1"/>
</dbReference>
<dbReference type="AlphaFoldDB" id="M7SZF6"/>
<feature type="transmembrane region" description="Helical" evidence="7">
    <location>
        <begin position="407"/>
        <end position="428"/>
    </location>
</feature>
<reference evidence="9" key="1">
    <citation type="journal article" date="2013" name="Genome Announc.">
        <title>Draft genome sequence of the grapevine dieback fungus Eutypa lata UCR-EL1.</title>
        <authorList>
            <person name="Blanco-Ulate B."/>
            <person name="Rolshausen P.E."/>
            <person name="Cantu D."/>
        </authorList>
    </citation>
    <scope>NUCLEOTIDE SEQUENCE [LARGE SCALE GENOMIC DNA]</scope>
    <source>
        <strain evidence="9">UCR-EL1</strain>
    </source>
</reference>
<feature type="transmembrane region" description="Helical" evidence="7">
    <location>
        <begin position="175"/>
        <end position="194"/>
    </location>
</feature>
<dbReference type="HOGENOM" id="CLU_010778_2_2_1"/>
<accession>M7SZF6</accession>
<evidence type="ECO:0000313" key="9">
    <source>
        <dbReference type="Proteomes" id="UP000012174"/>
    </source>
</evidence>
<evidence type="ECO:0000256" key="3">
    <source>
        <dbReference type="ARBA" id="ARBA00022692"/>
    </source>
</evidence>
<evidence type="ECO:0000256" key="5">
    <source>
        <dbReference type="ARBA" id="ARBA00023136"/>
    </source>
</evidence>